<evidence type="ECO:0000313" key="4">
    <source>
        <dbReference type="Proteomes" id="UP000813018"/>
    </source>
</evidence>
<dbReference type="Gene3D" id="3.30.70.1290">
    <property type="entry name" value="Transposase IS200-like"/>
    <property type="match status" value="1"/>
</dbReference>
<dbReference type="Proteomes" id="UP000813018">
    <property type="component" value="Unassembled WGS sequence"/>
</dbReference>
<proteinExistence type="predicted"/>
<organism evidence="3 4">
    <name type="scientific">Pontibacter aydingkolensis</name>
    <dbReference type="NCBI Taxonomy" id="1911536"/>
    <lineage>
        <taxon>Bacteria</taxon>
        <taxon>Pseudomonadati</taxon>
        <taxon>Bacteroidota</taxon>
        <taxon>Cytophagia</taxon>
        <taxon>Cytophagales</taxon>
        <taxon>Hymenobacteraceae</taxon>
        <taxon>Pontibacter</taxon>
    </lineage>
</organism>
<dbReference type="InterPro" id="IPR036515">
    <property type="entry name" value="Transposase_17_sf"/>
</dbReference>
<keyword evidence="4" id="KW-1185">Reference proteome</keyword>
<name>A0ABS7CZP4_9BACT</name>
<feature type="compositionally biased region" description="Basic and acidic residues" evidence="1">
    <location>
        <begin position="62"/>
        <end position="87"/>
    </location>
</feature>
<dbReference type="RefSeq" id="WP_219879182.1">
    <property type="nucleotide sequence ID" value="NZ_JAHYXK010000034.1"/>
</dbReference>
<accession>A0ABS7CZP4</accession>
<feature type="region of interest" description="Disordered" evidence="1">
    <location>
        <begin position="61"/>
        <end position="91"/>
    </location>
</feature>
<dbReference type="Pfam" id="PF01797">
    <property type="entry name" value="Y1_Tnp"/>
    <property type="match status" value="1"/>
</dbReference>
<protein>
    <submittedName>
        <fullName evidence="3">Transposase</fullName>
    </submittedName>
</protein>
<reference evidence="3 4" key="1">
    <citation type="journal article" date="2016" name="Int. J. Syst. Evol. Microbiol.">
        <title>Pontibacter aydingkolensis sp. nov., isolated from soil of a salt lake.</title>
        <authorList>
            <person name="Osman G."/>
            <person name="Zhang T."/>
            <person name="Lou K."/>
            <person name="Gao Y."/>
            <person name="Chang W."/>
            <person name="Lin Q."/>
            <person name="Yang H.M."/>
            <person name="Huo X.D."/>
            <person name="Wang N."/>
        </authorList>
    </citation>
    <scope>NUCLEOTIDE SEQUENCE [LARGE SCALE GENOMIC DNA]</scope>
    <source>
        <strain evidence="3 4">KACC 19255</strain>
    </source>
</reference>
<dbReference type="SUPFAM" id="SSF143422">
    <property type="entry name" value="Transposase IS200-like"/>
    <property type="match status" value="1"/>
</dbReference>
<comment type="caution">
    <text evidence="3">The sequence shown here is derived from an EMBL/GenBank/DDBJ whole genome shotgun (WGS) entry which is preliminary data.</text>
</comment>
<evidence type="ECO:0000259" key="2">
    <source>
        <dbReference type="Pfam" id="PF01797"/>
    </source>
</evidence>
<evidence type="ECO:0000256" key="1">
    <source>
        <dbReference type="SAM" id="MobiDB-lite"/>
    </source>
</evidence>
<gene>
    <name evidence="3" type="ORF">K0O23_19725</name>
</gene>
<dbReference type="InterPro" id="IPR002686">
    <property type="entry name" value="Transposase_17"/>
</dbReference>
<evidence type="ECO:0000313" key="3">
    <source>
        <dbReference type="EMBL" id="MBW7469309.1"/>
    </source>
</evidence>
<feature type="domain" description="Transposase IS200-like" evidence="2">
    <location>
        <begin position="8"/>
        <end position="66"/>
    </location>
</feature>
<sequence length="110" mass="12481">MSYLPKAWTTAAKNKGMGIYAWCIMPRNVHLIFRAQYKNPSVLLKELKTYTSKQLQKAITKCKQERKGKNRMDAVADGAGRPKEQQREAPAVLAATQQAHRTVGHCRDRP</sequence>
<dbReference type="EMBL" id="JAHYXK010000034">
    <property type="protein sequence ID" value="MBW7469309.1"/>
    <property type="molecule type" value="Genomic_DNA"/>
</dbReference>